<dbReference type="Gene3D" id="2.90.10.10">
    <property type="entry name" value="Bulb-type lectin domain"/>
    <property type="match status" value="2"/>
</dbReference>
<feature type="domain" description="Bulb-type lectin" evidence="6">
    <location>
        <begin position="435"/>
        <end position="556"/>
    </location>
</feature>
<evidence type="ECO:0000313" key="9">
    <source>
        <dbReference type="Proteomes" id="UP000827721"/>
    </source>
</evidence>
<keyword evidence="2" id="KW-1015">Disulfide bond</keyword>
<dbReference type="CDD" id="cd01098">
    <property type="entry name" value="PAN_AP_plant"/>
    <property type="match status" value="2"/>
</dbReference>
<feature type="domain" description="Bulb-type lectin" evidence="6">
    <location>
        <begin position="896"/>
        <end position="1017"/>
    </location>
</feature>
<proteinExistence type="predicted"/>
<comment type="caution">
    <text evidence="8">The sequence shown here is derived from an EMBL/GenBank/DDBJ whole genome shotgun (WGS) entry which is preliminary data.</text>
</comment>
<dbReference type="InterPro" id="IPR000858">
    <property type="entry name" value="S_locus_glycoprot_dom"/>
</dbReference>
<dbReference type="Gene3D" id="2.90.10.30">
    <property type="match status" value="1"/>
</dbReference>
<dbReference type="InterPro" id="IPR003609">
    <property type="entry name" value="Pan_app"/>
</dbReference>
<dbReference type="CDD" id="cd00028">
    <property type="entry name" value="B_lectin"/>
    <property type="match status" value="3"/>
</dbReference>
<dbReference type="InterPro" id="IPR001480">
    <property type="entry name" value="Bulb-type_lectin_dom"/>
</dbReference>
<feature type="domain" description="Bulb-type lectin" evidence="6">
    <location>
        <begin position="29"/>
        <end position="149"/>
    </location>
</feature>
<keyword evidence="9" id="KW-1185">Reference proteome</keyword>
<dbReference type="PANTHER" id="PTHR32444">
    <property type="entry name" value="BULB-TYPE LECTIN DOMAIN-CONTAINING PROTEIN"/>
    <property type="match status" value="1"/>
</dbReference>
<evidence type="ECO:0000259" key="7">
    <source>
        <dbReference type="PROSITE" id="PS50948"/>
    </source>
</evidence>
<evidence type="ECO:0000256" key="2">
    <source>
        <dbReference type="ARBA" id="ARBA00023157"/>
    </source>
</evidence>
<dbReference type="Pfam" id="PF00954">
    <property type="entry name" value="S_locus_glycop"/>
    <property type="match status" value="2"/>
</dbReference>
<accession>A0ABQ8HXF2</accession>
<evidence type="ECO:0008006" key="10">
    <source>
        <dbReference type="Google" id="ProtNLM"/>
    </source>
</evidence>
<dbReference type="InterPro" id="IPR036426">
    <property type="entry name" value="Bulb-type_lectin_dom_sf"/>
</dbReference>
<dbReference type="SUPFAM" id="SSF51110">
    <property type="entry name" value="alpha-D-mannose-specific plant lectins"/>
    <property type="match status" value="3"/>
</dbReference>
<sequence>MELSGGGGLPIALILLLLFYFCSDFGAAIDTITASQPIRDHETIVSSDNAFKLGFFSPVNSTNRYLGIWYNDKSEAVIWVANRDKPVEDASGVVTISEDGNLVVLNGQKEVLWSSKVSNSFTNVSAQLLDSGNLVLNNITTGGSIWDSFQQPTDTLMRRMRLSTDKRTGENVQLTSWTSPSDPSTGSFSAGISLLNIPQVFIWNNNLPFWRSGQWNGREFMGITNVNSVYLGGFELVEDNEEGSAYVSFDFSIDPSTYFILSSQGRIIQRDRVSGKDEWAVSYTYPQNDCDIYGMCGSFGSCDARGKPICSCLRGFEPKNREEWNRGNWTGGCVRRTPLQCESVNKTGEADKEDGFLKFGMIKIPDFAERTSAPEDKCRELCLSNCSCIAYSYDVGIGCMSWRDNLTDVQQFYSKGTDFYLRVANSELAADKKDMKVVIIVPVVVGTVAIAICAFFLWRWMAKRKGNSTNRYVGIWYNDKSEAVIWVANRNKPLNDSSGVVTISEEGKLVVLNGQNEVLWSSNVSNSATNASAQLLDSGNLVLQDNINGDIWESFQEPTDAFMRWMKLSTNAKTGEKVLQTSWKSPSDPSTGSFSAGLDLLNIPQIFIWNNNIPYWRAGQWNGREFIGITNVDTVYLGGFQLVEDSQEGTASISFEFPLDPSTYFLLTSHGRTEQRDRVDGKDEWVVRHAYPENDCDLYGWCGAYGICDATKKPICSCLRGFQPKNVQEWNRGNWTGGCVRRKTLQCEGVNRTSEANEEDGFLKMEKIKVPDFAERTYDSEDKCRELCLSNCSCIAYAYAVGIGCMKWRDNLIDTQQFYGKGTEFYIRLAHSELDKDKKDMKVVITVSVVVGVVTMTICTLFLWRWMVKRQAMKDKSKTLQVDEGDRNSSNFGTAIDTITTSRPIRDHETITSNSSAFKFGFFSPGNSLNRYVGIWYNDKSKTVIWVANRNKPLNCTSGVVTISEDGNLVVLNGQNQVVWSSNVPNSVTVNAGPRLLDTGNLVLLRTNSNGSIWESFQEPTDTFMSKMKLGTDERTGEKLQLTSWKDPFDPSIGCFSAGIGPSNMPEVFIWTNNSPYWRSGPWNGRAFIGVQDGFDIMVDNQEGTAYL</sequence>
<dbReference type="PANTHER" id="PTHR32444:SF198">
    <property type="entry name" value="BULB-TYPE LECTIN DOMAIN-CONTAINING PROTEIN"/>
    <property type="match status" value="1"/>
</dbReference>
<gene>
    <name evidence="8" type="ORF">JRO89_XS06G0091000</name>
</gene>
<feature type="transmembrane region" description="Helical" evidence="4">
    <location>
        <begin position="437"/>
        <end position="458"/>
    </location>
</feature>
<evidence type="ECO:0000256" key="4">
    <source>
        <dbReference type="SAM" id="Phobius"/>
    </source>
</evidence>
<evidence type="ECO:0000256" key="3">
    <source>
        <dbReference type="ARBA" id="ARBA00023180"/>
    </source>
</evidence>
<evidence type="ECO:0000259" key="6">
    <source>
        <dbReference type="PROSITE" id="PS50927"/>
    </source>
</evidence>
<feature type="signal peptide" evidence="5">
    <location>
        <begin position="1"/>
        <end position="28"/>
    </location>
</feature>
<evidence type="ECO:0000313" key="8">
    <source>
        <dbReference type="EMBL" id="KAH7569028.1"/>
    </source>
</evidence>
<keyword evidence="4" id="KW-0472">Membrane</keyword>
<dbReference type="EMBL" id="JAFEMO010000006">
    <property type="protein sequence ID" value="KAH7569028.1"/>
    <property type="molecule type" value="Genomic_DNA"/>
</dbReference>
<protein>
    <recommendedName>
        <fullName evidence="10">G-type lectin S-receptor-like serine/threonine-protein kinase</fullName>
    </recommendedName>
</protein>
<keyword evidence="1 5" id="KW-0732">Signal</keyword>
<dbReference type="Proteomes" id="UP000827721">
    <property type="component" value="Unassembled WGS sequence"/>
</dbReference>
<name>A0ABQ8HXF2_9ROSI</name>
<evidence type="ECO:0000256" key="1">
    <source>
        <dbReference type="ARBA" id="ARBA00022729"/>
    </source>
</evidence>
<keyword evidence="3" id="KW-0325">Glycoprotein</keyword>
<reference evidence="8 9" key="1">
    <citation type="submission" date="2021-02" db="EMBL/GenBank/DDBJ databases">
        <title>Plant Genome Project.</title>
        <authorList>
            <person name="Zhang R.-G."/>
        </authorList>
    </citation>
    <scope>NUCLEOTIDE SEQUENCE [LARGE SCALE GENOMIC DNA]</scope>
    <source>
        <tissue evidence="8">Leaves</tissue>
    </source>
</reference>
<keyword evidence="4" id="KW-1133">Transmembrane helix</keyword>
<dbReference type="Pfam" id="PF08276">
    <property type="entry name" value="PAN_2"/>
    <property type="match status" value="2"/>
</dbReference>
<organism evidence="8 9">
    <name type="scientific">Xanthoceras sorbifolium</name>
    <dbReference type="NCBI Taxonomy" id="99658"/>
    <lineage>
        <taxon>Eukaryota</taxon>
        <taxon>Viridiplantae</taxon>
        <taxon>Streptophyta</taxon>
        <taxon>Embryophyta</taxon>
        <taxon>Tracheophyta</taxon>
        <taxon>Spermatophyta</taxon>
        <taxon>Magnoliopsida</taxon>
        <taxon>eudicotyledons</taxon>
        <taxon>Gunneridae</taxon>
        <taxon>Pentapetalae</taxon>
        <taxon>rosids</taxon>
        <taxon>malvids</taxon>
        <taxon>Sapindales</taxon>
        <taxon>Sapindaceae</taxon>
        <taxon>Xanthoceroideae</taxon>
        <taxon>Xanthoceras</taxon>
    </lineage>
</organism>
<dbReference type="PROSITE" id="PS50948">
    <property type="entry name" value="PAN"/>
    <property type="match status" value="2"/>
</dbReference>
<dbReference type="SMART" id="SM00473">
    <property type="entry name" value="PAN_AP"/>
    <property type="match status" value="2"/>
</dbReference>
<feature type="transmembrane region" description="Helical" evidence="4">
    <location>
        <begin position="843"/>
        <end position="867"/>
    </location>
</feature>
<feature type="domain" description="Apple" evidence="7">
    <location>
        <begin position="341"/>
        <end position="424"/>
    </location>
</feature>
<evidence type="ECO:0000256" key="5">
    <source>
        <dbReference type="SAM" id="SignalP"/>
    </source>
</evidence>
<keyword evidence="4" id="KW-0812">Transmembrane</keyword>
<dbReference type="Pfam" id="PF01453">
    <property type="entry name" value="B_lectin"/>
    <property type="match status" value="3"/>
</dbReference>
<feature type="domain" description="Apple" evidence="7">
    <location>
        <begin position="747"/>
        <end position="830"/>
    </location>
</feature>
<dbReference type="PROSITE" id="PS50927">
    <property type="entry name" value="BULB_LECTIN"/>
    <property type="match status" value="3"/>
</dbReference>
<feature type="chain" id="PRO_5045672951" description="G-type lectin S-receptor-like serine/threonine-protein kinase" evidence="5">
    <location>
        <begin position="29"/>
        <end position="1108"/>
    </location>
</feature>
<dbReference type="SMART" id="SM00108">
    <property type="entry name" value="B_lectin"/>
    <property type="match status" value="3"/>
</dbReference>